<name>A0AAN6XPT1_9PEZI</name>
<dbReference type="EMBL" id="MU863891">
    <property type="protein sequence ID" value="KAK4203165.1"/>
    <property type="molecule type" value="Genomic_DNA"/>
</dbReference>
<evidence type="ECO:0000313" key="3">
    <source>
        <dbReference type="Proteomes" id="UP001303160"/>
    </source>
</evidence>
<proteinExistence type="predicted"/>
<reference evidence="2" key="1">
    <citation type="journal article" date="2023" name="Mol. Phylogenet. Evol.">
        <title>Genome-scale phylogeny and comparative genomics of the fungal order Sordariales.</title>
        <authorList>
            <person name="Hensen N."/>
            <person name="Bonometti L."/>
            <person name="Westerberg I."/>
            <person name="Brannstrom I.O."/>
            <person name="Guillou S."/>
            <person name="Cros-Aarteil S."/>
            <person name="Calhoun S."/>
            <person name="Haridas S."/>
            <person name="Kuo A."/>
            <person name="Mondo S."/>
            <person name="Pangilinan J."/>
            <person name="Riley R."/>
            <person name="LaButti K."/>
            <person name="Andreopoulos B."/>
            <person name="Lipzen A."/>
            <person name="Chen C."/>
            <person name="Yan M."/>
            <person name="Daum C."/>
            <person name="Ng V."/>
            <person name="Clum A."/>
            <person name="Steindorff A."/>
            <person name="Ohm R.A."/>
            <person name="Martin F."/>
            <person name="Silar P."/>
            <person name="Natvig D.O."/>
            <person name="Lalanne C."/>
            <person name="Gautier V."/>
            <person name="Ament-Velasquez S.L."/>
            <person name="Kruys A."/>
            <person name="Hutchinson M.I."/>
            <person name="Powell A.J."/>
            <person name="Barry K."/>
            <person name="Miller A.N."/>
            <person name="Grigoriev I.V."/>
            <person name="Debuchy R."/>
            <person name="Gladieux P."/>
            <person name="Hiltunen Thoren M."/>
            <person name="Johannesson H."/>
        </authorList>
    </citation>
    <scope>NUCLEOTIDE SEQUENCE</scope>
    <source>
        <strain evidence="2">CBS 315.58</strain>
    </source>
</reference>
<dbReference type="Proteomes" id="UP001303160">
    <property type="component" value="Unassembled WGS sequence"/>
</dbReference>
<organism evidence="2 3">
    <name type="scientific">Triangularia verruculosa</name>
    <dbReference type="NCBI Taxonomy" id="2587418"/>
    <lineage>
        <taxon>Eukaryota</taxon>
        <taxon>Fungi</taxon>
        <taxon>Dikarya</taxon>
        <taxon>Ascomycota</taxon>
        <taxon>Pezizomycotina</taxon>
        <taxon>Sordariomycetes</taxon>
        <taxon>Sordariomycetidae</taxon>
        <taxon>Sordariales</taxon>
        <taxon>Podosporaceae</taxon>
        <taxon>Triangularia</taxon>
    </lineage>
</organism>
<feature type="region of interest" description="Disordered" evidence="1">
    <location>
        <begin position="1"/>
        <end position="22"/>
    </location>
</feature>
<evidence type="ECO:0000313" key="2">
    <source>
        <dbReference type="EMBL" id="KAK4203165.1"/>
    </source>
</evidence>
<accession>A0AAN6XPT1</accession>
<reference evidence="2" key="2">
    <citation type="submission" date="2023-05" db="EMBL/GenBank/DDBJ databases">
        <authorList>
            <consortium name="Lawrence Berkeley National Laboratory"/>
            <person name="Steindorff A."/>
            <person name="Hensen N."/>
            <person name="Bonometti L."/>
            <person name="Westerberg I."/>
            <person name="Brannstrom I.O."/>
            <person name="Guillou S."/>
            <person name="Cros-Aarteil S."/>
            <person name="Calhoun S."/>
            <person name="Haridas S."/>
            <person name="Kuo A."/>
            <person name="Mondo S."/>
            <person name="Pangilinan J."/>
            <person name="Riley R."/>
            <person name="Labutti K."/>
            <person name="Andreopoulos B."/>
            <person name="Lipzen A."/>
            <person name="Chen C."/>
            <person name="Yanf M."/>
            <person name="Daum C."/>
            <person name="Ng V."/>
            <person name="Clum A."/>
            <person name="Ohm R."/>
            <person name="Martin F."/>
            <person name="Silar P."/>
            <person name="Natvig D."/>
            <person name="Lalanne C."/>
            <person name="Gautier V."/>
            <person name="Ament-Velasquez S.L."/>
            <person name="Kruys A."/>
            <person name="Hutchinson M.I."/>
            <person name="Powell A.J."/>
            <person name="Barry K."/>
            <person name="Miller A.N."/>
            <person name="Grigoriev I.V."/>
            <person name="Debuchy R."/>
            <person name="Gladieux P."/>
            <person name="Thoren M.H."/>
            <person name="Johannesson H."/>
        </authorList>
    </citation>
    <scope>NUCLEOTIDE SEQUENCE</scope>
    <source>
        <strain evidence="2">CBS 315.58</strain>
    </source>
</reference>
<gene>
    <name evidence="2" type="ORF">QBC40DRAFT_251387</name>
</gene>
<protein>
    <submittedName>
        <fullName evidence="2">Uncharacterized protein</fullName>
    </submittedName>
</protein>
<evidence type="ECO:0000256" key="1">
    <source>
        <dbReference type="SAM" id="MobiDB-lite"/>
    </source>
</evidence>
<sequence>MAEQRRLPLSPPEEVFGPNAKHNVTPEPDRCYVLWNRDTGRVLCLDDGELVTRPPDLLDDAADISRV</sequence>
<keyword evidence="3" id="KW-1185">Reference proteome</keyword>
<comment type="caution">
    <text evidence="2">The sequence shown here is derived from an EMBL/GenBank/DDBJ whole genome shotgun (WGS) entry which is preliminary data.</text>
</comment>
<dbReference type="AlphaFoldDB" id="A0AAN6XPT1"/>